<dbReference type="GeneID" id="93012313"/>
<feature type="transmembrane region" description="Helical" evidence="1">
    <location>
        <begin position="16"/>
        <end position="37"/>
    </location>
</feature>
<evidence type="ECO:0000313" key="2">
    <source>
        <dbReference type="EMBL" id="ADB84851.1"/>
    </source>
</evidence>
<dbReference type="AlphaFoldDB" id="D3K482"/>
<sequence length="228" mass="25747">MDSVLTNLTHLQKTKIPSVLLGIFALLMVCSTVNYNFSSPTAHQRQLIAPPPMVEHLSFGYQEAIANILWIRAVQDFDYCDREIADRVCLNNSWLYKMLDAITNLSPHFRIPYAAGALALTVIITDIDGATKIFDKGVKAFPNDWPILYRAAYHYMYEVKDNKRAAELLIQAGKNGAPPWVFTLAGRLYSDAGNLELAESVLQDMINTEQDPVLIKRLQDKIQSMKQK</sequence>
<keyword evidence="1" id="KW-0472">Membrane</keyword>
<organism evidence="2">
    <name type="scientific">Bdellovibrio bacteriovorus</name>
    <dbReference type="NCBI Taxonomy" id="959"/>
    <lineage>
        <taxon>Bacteria</taxon>
        <taxon>Pseudomonadati</taxon>
        <taxon>Bdellovibrionota</taxon>
        <taxon>Bdellovibrionia</taxon>
        <taxon>Bdellovibrionales</taxon>
        <taxon>Pseudobdellovibrionaceae</taxon>
        <taxon>Bdellovibrio</taxon>
    </lineage>
</organism>
<dbReference type="EMBL" id="GU368924">
    <property type="protein sequence ID" value="ADB84851.1"/>
    <property type="molecule type" value="Genomic_DNA"/>
</dbReference>
<gene>
    <name evidence="2" type="primary">pilG</name>
</gene>
<protein>
    <submittedName>
        <fullName evidence="2">PilG</fullName>
    </submittedName>
</protein>
<proteinExistence type="predicted"/>
<dbReference type="RefSeq" id="WP_011163789.1">
    <property type="nucleotide sequence ID" value="NZ_CP160484.1"/>
</dbReference>
<keyword evidence="1" id="KW-1133">Transmembrane helix</keyword>
<name>D3K482_BDEBC</name>
<dbReference type="SUPFAM" id="SSF81901">
    <property type="entry name" value="HCP-like"/>
    <property type="match status" value="1"/>
</dbReference>
<accession>D3K482</accession>
<evidence type="ECO:0000256" key="1">
    <source>
        <dbReference type="SAM" id="Phobius"/>
    </source>
</evidence>
<reference evidence="2" key="1">
    <citation type="journal article" date="2010" name="Microbiology">
        <title>Characterization of type IV pili in the life cycle of the predator bacterium Bdellovibrio.</title>
        <authorList>
            <person name="Mahmoud K.K."/>
            <person name="Koval S.F."/>
        </authorList>
    </citation>
    <scope>NUCLEOTIDE SEQUENCE</scope>
    <source>
        <strain evidence="2">109J</strain>
    </source>
</reference>
<keyword evidence="1" id="KW-0812">Transmembrane</keyword>
<dbReference type="OMA" id="NILWIRA"/>